<dbReference type="Gene3D" id="1.20.144.10">
    <property type="entry name" value="Phosphatidic acid phosphatase type 2/haloperoxidase"/>
    <property type="match status" value="1"/>
</dbReference>
<feature type="transmembrane region" description="Helical" evidence="7">
    <location>
        <begin position="166"/>
        <end position="192"/>
    </location>
</feature>
<feature type="transmembrane region" description="Helical" evidence="7">
    <location>
        <begin position="141"/>
        <end position="160"/>
    </location>
</feature>
<dbReference type="Proteomes" id="UP001501752">
    <property type="component" value="Unassembled WGS sequence"/>
</dbReference>
<evidence type="ECO:0000256" key="2">
    <source>
        <dbReference type="ARBA" id="ARBA00022475"/>
    </source>
</evidence>
<dbReference type="PANTHER" id="PTHR14969">
    <property type="entry name" value="SPHINGOSINE-1-PHOSPHATE PHOSPHOHYDROLASE"/>
    <property type="match status" value="1"/>
</dbReference>
<protein>
    <submittedName>
        <fullName evidence="9">Phosphatase PAP2 family protein</fullName>
    </submittedName>
</protein>
<evidence type="ECO:0000313" key="9">
    <source>
        <dbReference type="EMBL" id="GAA4876588.1"/>
    </source>
</evidence>
<comment type="caution">
    <text evidence="9">The sequence shown here is derived from an EMBL/GenBank/DDBJ whole genome shotgun (WGS) entry which is preliminary data.</text>
</comment>
<dbReference type="SUPFAM" id="SSF48317">
    <property type="entry name" value="Acid phosphatase/Vanadium-dependent haloperoxidase"/>
    <property type="match status" value="1"/>
</dbReference>
<dbReference type="RefSeq" id="WP_345700506.1">
    <property type="nucleotide sequence ID" value="NZ_BAABIS010000001.1"/>
</dbReference>
<evidence type="ECO:0000256" key="7">
    <source>
        <dbReference type="SAM" id="Phobius"/>
    </source>
</evidence>
<comment type="subcellular location">
    <subcellularLocation>
        <location evidence="1">Cell membrane</location>
        <topology evidence="1">Multi-pass membrane protein</topology>
    </subcellularLocation>
</comment>
<dbReference type="EMBL" id="BAABIS010000001">
    <property type="protein sequence ID" value="GAA4876588.1"/>
    <property type="molecule type" value="Genomic_DNA"/>
</dbReference>
<keyword evidence="10" id="KW-1185">Reference proteome</keyword>
<keyword evidence="4" id="KW-0378">Hydrolase</keyword>
<keyword evidence="6 7" id="KW-0472">Membrane</keyword>
<reference evidence="10" key="1">
    <citation type="journal article" date="2019" name="Int. J. Syst. Evol. Microbiol.">
        <title>The Global Catalogue of Microorganisms (GCM) 10K type strain sequencing project: providing services to taxonomists for standard genome sequencing and annotation.</title>
        <authorList>
            <consortium name="The Broad Institute Genomics Platform"/>
            <consortium name="The Broad Institute Genome Sequencing Center for Infectious Disease"/>
            <person name="Wu L."/>
            <person name="Ma J."/>
        </authorList>
    </citation>
    <scope>NUCLEOTIDE SEQUENCE [LARGE SCALE GENOMIC DNA]</scope>
    <source>
        <strain evidence="10">JCM 13006</strain>
    </source>
</reference>
<dbReference type="SMART" id="SM00014">
    <property type="entry name" value="acidPPc"/>
    <property type="match status" value="1"/>
</dbReference>
<name>A0ABP9EJI0_9ACTN</name>
<organism evidence="9 10">
    <name type="scientific">Kitasatospora terrestris</name>
    <dbReference type="NCBI Taxonomy" id="258051"/>
    <lineage>
        <taxon>Bacteria</taxon>
        <taxon>Bacillati</taxon>
        <taxon>Actinomycetota</taxon>
        <taxon>Actinomycetes</taxon>
        <taxon>Kitasatosporales</taxon>
        <taxon>Streptomycetaceae</taxon>
        <taxon>Kitasatospora</taxon>
    </lineage>
</organism>
<evidence type="ECO:0000256" key="4">
    <source>
        <dbReference type="ARBA" id="ARBA00022801"/>
    </source>
</evidence>
<dbReference type="InterPro" id="IPR000326">
    <property type="entry name" value="PAP2/HPO"/>
</dbReference>
<evidence type="ECO:0000256" key="1">
    <source>
        <dbReference type="ARBA" id="ARBA00004651"/>
    </source>
</evidence>
<feature type="domain" description="Phosphatidic acid phosphatase type 2/haloperoxidase" evidence="8">
    <location>
        <begin position="70"/>
        <end position="181"/>
    </location>
</feature>
<sequence>MPVSTTLLALDGSRIDGSLYLDVTGLAHRAPAAVGESVALWSAYGLAVFAMLMLAAWWRARRASAPGMAVALAAPLIVVAVFAVDTALKSVLREPRPCRVLPAGTTLEACPGPGDWSLPSNHTVIAFAAAAVLWRCDRRLGAAAALAAVAMGASRVFVGVHYPHDVLAGALLGLALGALLARAALLAGPAVASLRAGRLRLLLGT</sequence>
<evidence type="ECO:0000313" key="10">
    <source>
        <dbReference type="Proteomes" id="UP001501752"/>
    </source>
</evidence>
<keyword evidence="5 7" id="KW-1133">Transmembrane helix</keyword>
<evidence type="ECO:0000259" key="8">
    <source>
        <dbReference type="SMART" id="SM00014"/>
    </source>
</evidence>
<evidence type="ECO:0000256" key="3">
    <source>
        <dbReference type="ARBA" id="ARBA00022692"/>
    </source>
</evidence>
<dbReference type="PANTHER" id="PTHR14969:SF62">
    <property type="entry name" value="DECAPRENYLPHOSPHORYL-5-PHOSPHORIBOSE PHOSPHATASE RV3807C-RELATED"/>
    <property type="match status" value="1"/>
</dbReference>
<dbReference type="InterPro" id="IPR036938">
    <property type="entry name" value="PAP2/HPO_sf"/>
</dbReference>
<dbReference type="Pfam" id="PF01569">
    <property type="entry name" value="PAP2"/>
    <property type="match status" value="1"/>
</dbReference>
<accession>A0ABP9EJI0</accession>
<feature type="transmembrane region" description="Helical" evidence="7">
    <location>
        <begin position="38"/>
        <end position="58"/>
    </location>
</feature>
<evidence type="ECO:0000256" key="6">
    <source>
        <dbReference type="ARBA" id="ARBA00023136"/>
    </source>
</evidence>
<feature type="transmembrane region" description="Helical" evidence="7">
    <location>
        <begin position="65"/>
        <end position="84"/>
    </location>
</feature>
<evidence type="ECO:0000256" key="5">
    <source>
        <dbReference type="ARBA" id="ARBA00022989"/>
    </source>
</evidence>
<keyword evidence="2" id="KW-1003">Cell membrane</keyword>
<keyword evidence="3 7" id="KW-0812">Transmembrane</keyword>
<proteinExistence type="predicted"/>
<gene>
    <name evidence="9" type="ORF">GCM10023235_65390</name>
</gene>